<dbReference type="Proteomes" id="UP001500842">
    <property type="component" value="Unassembled WGS sequence"/>
</dbReference>
<evidence type="ECO:0000313" key="6">
    <source>
        <dbReference type="Proteomes" id="UP001500842"/>
    </source>
</evidence>
<dbReference type="PROSITE" id="PS51257">
    <property type="entry name" value="PROKAR_LIPOPROTEIN"/>
    <property type="match status" value="1"/>
</dbReference>
<dbReference type="Gene3D" id="3.40.50.2300">
    <property type="match status" value="2"/>
</dbReference>
<reference evidence="5 6" key="1">
    <citation type="journal article" date="2019" name="Int. J. Syst. Evol. Microbiol.">
        <title>The Global Catalogue of Microorganisms (GCM) 10K type strain sequencing project: providing services to taxonomists for standard genome sequencing and annotation.</title>
        <authorList>
            <consortium name="The Broad Institute Genomics Platform"/>
            <consortium name="The Broad Institute Genome Sequencing Center for Infectious Disease"/>
            <person name="Wu L."/>
            <person name="Ma J."/>
        </authorList>
    </citation>
    <scope>NUCLEOTIDE SEQUENCE [LARGE SCALE GENOMIC DNA]</scope>
    <source>
        <strain evidence="5 6">JCM 14942</strain>
    </source>
</reference>
<accession>A0ABN1ZZR6</accession>
<keyword evidence="6" id="KW-1185">Reference proteome</keyword>
<dbReference type="Pfam" id="PF13458">
    <property type="entry name" value="Peripla_BP_6"/>
    <property type="match status" value="1"/>
</dbReference>
<dbReference type="SUPFAM" id="SSF53822">
    <property type="entry name" value="Periplasmic binding protein-like I"/>
    <property type="match status" value="1"/>
</dbReference>
<evidence type="ECO:0000259" key="4">
    <source>
        <dbReference type="Pfam" id="PF13458"/>
    </source>
</evidence>
<feature type="domain" description="Leucine-binding protein" evidence="4">
    <location>
        <begin position="52"/>
        <end position="363"/>
    </location>
</feature>
<dbReference type="EMBL" id="BAAAOR010000007">
    <property type="protein sequence ID" value="GAA1507501.1"/>
    <property type="molecule type" value="Genomic_DNA"/>
</dbReference>
<keyword evidence="2 3" id="KW-0732">Signal</keyword>
<dbReference type="InterPro" id="IPR028082">
    <property type="entry name" value="Peripla_BP_I"/>
</dbReference>
<evidence type="ECO:0000313" key="5">
    <source>
        <dbReference type="EMBL" id="GAA1507501.1"/>
    </source>
</evidence>
<feature type="signal peptide" evidence="3">
    <location>
        <begin position="1"/>
        <end position="35"/>
    </location>
</feature>
<comment type="caution">
    <text evidence="5">The sequence shown here is derived from an EMBL/GenBank/DDBJ whole genome shotgun (WGS) entry which is preliminary data.</text>
</comment>
<evidence type="ECO:0000256" key="3">
    <source>
        <dbReference type="SAM" id="SignalP"/>
    </source>
</evidence>
<dbReference type="PANTHER" id="PTHR47235">
    <property type="entry name" value="BLR6548 PROTEIN"/>
    <property type="match status" value="1"/>
</dbReference>
<evidence type="ECO:0000256" key="2">
    <source>
        <dbReference type="ARBA" id="ARBA00022729"/>
    </source>
</evidence>
<gene>
    <name evidence="5" type="ORF">GCM10009788_09370</name>
</gene>
<comment type="similarity">
    <text evidence="1">Belongs to the leucine-binding protein family.</text>
</comment>
<evidence type="ECO:0000256" key="1">
    <source>
        <dbReference type="ARBA" id="ARBA00010062"/>
    </source>
</evidence>
<protein>
    <submittedName>
        <fullName evidence="5">ABC transporter substrate-binding protein</fullName>
    </submittedName>
</protein>
<proteinExistence type="inferred from homology"/>
<dbReference type="PANTHER" id="PTHR47235:SF1">
    <property type="entry name" value="BLR6548 PROTEIN"/>
    <property type="match status" value="1"/>
</dbReference>
<sequence length="420" mass="44025">MKPASKSLWKKSVSGRVMVSILVSATLLGTTAACATKSGTDDAAVGVTDDVIRLGLLSDLTGPFKAPAEQQNLGIQLYWDQKNADGGACGRQVELVTRDHGYDPQRAIALAGELNDSVLAYQISVGSPTSMAIRAELEENEIMAIAMSWSPDLGESPSLVVPGTYFGAEMVDALDYLIEEGRVAAGDKVGHIYFQGDFGEPALEGLTYAGEQNDIAVEAVQIDPSITDLTAQVAELRKKGVSAIFLNAAPPQLASVAGLSEAQGLDVPIVASMGGYAPQLLDTNIAATLEERVLVVGSVTAYGADEPAAVAVRDLYAKSGSKVPPSQMVVLGYAISAVMDAAMEKACADSELSRDSLWKVFHGDFQIDTQGATVPLDYSTPGVSPSSQVIVLRPDKSVPGGLEVVEKDYAGPTVAKFLDR</sequence>
<name>A0ABN1ZZR6_9ACTN</name>
<organism evidence="5 6">
    <name type="scientific">Nocardioides humi</name>
    <dbReference type="NCBI Taxonomy" id="449461"/>
    <lineage>
        <taxon>Bacteria</taxon>
        <taxon>Bacillati</taxon>
        <taxon>Actinomycetota</taxon>
        <taxon>Actinomycetes</taxon>
        <taxon>Propionibacteriales</taxon>
        <taxon>Nocardioidaceae</taxon>
        <taxon>Nocardioides</taxon>
    </lineage>
</organism>
<feature type="chain" id="PRO_5046806129" evidence="3">
    <location>
        <begin position="36"/>
        <end position="420"/>
    </location>
</feature>
<dbReference type="InterPro" id="IPR028081">
    <property type="entry name" value="Leu-bd"/>
</dbReference>